<evidence type="ECO:0000259" key="7">
    <source>
        <dbReference type="Pfam" id="PF01035"/>
    </source>
</evidence>
<dbReference type="GO" id="GO:0006281">
    <property type="term" value="P:DNA repair"/>
    <property type="evidence" value="ECO:0007669"/>
    <property type="project" value="UniProtKB-KW"/>
</dbReference>
<name>A0A1G2EQQ8_9BACT</name>
<dbReference type="STRING" id="1801677.A2365_03595"/>
<evidence type="ECO:0000313" key="9">
    <source>
        <dbReference type="Proteomes" id="UP000177740"/>
    </source>
</evidence>
<dbReference type="CDD" id="cd06445">
    <property type="entry name" value="ATase"/>
    <property type="match status" value="1"/>
</dbReference>
<evidence type="ECO:0000256" key="2">
    <source>
        <dbReference type="ARBA" id="ARBA00022603"/>
    </source>
</evidence>
<dbReference type="Proteomes" id="UP000177740">
    <property type="component" value="Unassembled WGS sequence"/>
</dbReference>
<comment type="catalytic activity">
    <reaction evidence="6">
        <text>a 6-O-methyl-2'-deoxyguanosine in DNA + L-cysteinyl-[protein] = S-methyl-L-cysteinyl-[protein] + a 2'-deoxyguanosine in DNA</text>
        <dbReference type="Rhea" id="RHEA:24000"/>
        <dbReference type="Rhea" id="RHEA-COMP:10131"/>
        <dbReference type="Rhea" id="RHEA-COMP:10132"/>
        <dbReference type="Rhea" id="RHEA-COMP:11367"/>
        <dbReference type="Rhea" id="RHEA-COMP:11368"/>
        <dbReference type="ChEBI" id="CHEBI:29950"/>
        <dbReference type="ChEBI" id="CHEBI:82612"/>
        <dbReference type="ChEBI" id="CHEBI:85445"/>
        <dbReference type="ChEBI" id="CHEBI:85448"/>
        <dbReference type="EC" id="2.1.1.63"/>
    </reaction>
</comment>
<dbReference type="GO" id="GO:0032259">
    <property type="term" value="P:methylation"/>
    <property type="evidence" value="ECO:0007669"/>
    <property type="project" value="UniProtKB-KW"/>
</dbReference>
<dbReference type="InterPro" id="IPR036217">
    <property type="entry name" value="MethylDNA_cys_MeTrfase_DNAb"/>
</dbReference>
<dbReference type="EMBL" id="MHMM01000004">
    <property type="protein sequence ID" value="OGZ27701.1"/>
    <property type="molecule type" value="Genomic_DNA"/>
</dbReference>
<dbReference type="InterPro" id="IPR001497">
    <property type="entry name" value="MethylDNA_cys_MeTrfase_AS"/>
</dbReference>
<evidence type="ECO:0000256" key="1">
    <source>
        <dbReference type="ARBA" id="ARBA00001286"/>
    </source>
</evidence>
<keyword evidence="3" id="KW-0808">Transferase</keyword>
<sequence>MNFKEKVFEEVKKIKKGETASYKEVAKKAGRPRAWRAVGNILKKNYNLEIPCHRVIKSSGIPGGYNRGKENKIKLLKEENDKL</sequence>
<dbReference type="AlphaFoldDB" id="A0A1G2EQQ8"/>
<evidence type="ECO:0000256" key="5">
    <source>
        <dbReference type="ARBA" id="ARBA00023204"/>
    </source>
</evidence>
<dbReference type="GO" id="GO:0003908">
    <property type="term" value="F:methylated-DNA-[protein]-cysteine S-methyltransferase activity"/>
    <property type="evidence" value="ECO:0007669"/>
    <property type="project" value="UniProtKB-EC"/>
</dbReference>
<dbReference type="SUPFAM" id="SSF46767">
    <property type="entry name" value="Methylated DNA-protein cysteine methyltransferase, C-terminal domain"/>
    <property type="match status" value="1"/>
</dbReference>
<accession>A0A1G2EQQ8</accession>
<dbReference type="PANTHER" id="PTHR10815:SF13">
    <property type="entry name" value="METHYLATED-DNA--PROTEIN-CYSTEINE METHYLTRANSFERASE"/>
    <property type="match status" value="1"/>
</dbReference>
<dbReference type="Gene3D" id="1.10.10.10">
    <property type="entry name" value="Winged helix-like DNA-binding domain superfamily/Winged helix DNA-binding domain"/>
    <property type="match status" value="1"/>
</dbReference>
<keyword evidence="5" id="KW-0234">DNA repair</keyword>
<keyword evidence="4" id="KW-0227">DNA damage</keyword>
<dbReference type="PROSITE" id="PS00374">
    <property type="entry name" value="MGMT"/>
    <property type="match status" value="1"/>
</dbReference>
<evidence type="ECO:0000256" key="6">
    <source>
        <dbReference type="ARBA" id="ARBA00049348"/>
    </source>
</evidence>
<dbReference type="NCBIfam" id="TIGR00589">
    <property type="entry name" value="ogt"/>
    <property type="match status" value="1"/>
</dbReference>
<evidence type="ECO:0000256" key="3">
    <source>
        <dbReference type="ARBA" id="ARBA00022679"/>
    </source>
</evidence>
<proteinExistence type="predicted"/>
<evidence type="ECO:0000256" key="4">
    <source>
        <dbReference type="ARBA" id="ARBA00022763"/>
    </source>
</evidence>
<comment type="catalytic activity">
    <reaction evidence="1">
        <text>a 4-O-methyl-thymidine in DNA + L-cysteinyl-[protein] = a thymidine in DNA + S-methyl-L-cysteinyl-[protein]</text>
        <dbReference type="Rhea" id="RHEA:53428"/>
        <dbReference type="Rhea" id="RHEA-COMP:10131"/>
        <dbReference type="Rhea" id="RHEA-COMP:10132"/>
        <dbReference type="Rhea" id="RHEA-COMP:13555"/>
        <dbReference type="Rhea" id="RHEA-COMP:13556"/>
        <dbReference type="ChEBI" id="CHEBI:29950"/>
        <dbReference type="ChEBI" id="CHEBI:82612"/>
        <dbReference type="ChEBI" id="CHEBI:137386"/>
        <dbReference type="ChEBI" id="CHEBI:137387"/>
        <dbReference type="EC" id="2.1.1.63"/>
    </reaction>
</comment>
<keyword evidence="2" id="KW-0489">Methyltransferase</keyword>
<dbReference type="Pfam" id="PF01035">
    <property type="entry name" value="DNA_binding_1"/>
    <property type="match status" value="1"/>
</dbReference>
<protein>
    <recommendedName>
        <fullName evidence="7">Methylated-DNA-[protein]-cysteine S-methyltransferase DNA binding domain-containing protein</fullName>
    </recommendedName>
</protein>
<dbReference type="InterPro" id="IPR036388">
    <property type="entry name" value="WH-like_DNA-bd_sf"/>
</dbReference>
<dbReference type="InterPro" id="IPR014048">
    <property type="entry name" value="MethylDNA_cys_MeTrfase_DNA-bd"/>
</dbReference>
<feature type="domain" description="Methylated-DNA-[protein]-cysteine S-methyltransferase DNA binding" evidence="7">
    <location>
        <begin position="2"/>
        <end position="80"/>
    </location>
</feature>
<comment type="caution">
    <text evidence="8">The sequence shown here is derived from an EMBL/GenBank/DDBJ whole genome shotgun (WGS) entry which is preliminary data.</text>
</comment>
<evidence type="ECO:0000313" key="8">
    <source>
        <dbReference type="EMBL" id="OGZ27701.1"/>
    </source>
</evidence>
<dbReference type="PANTHER" id="PTHR10815">
    <property type="entry name" value="METHYLATED-DNA--PROTEIN-CYSTEINE METHYLTRANSFERASE"/>
    <property type="match status" value="1"/>
</dbReference>
<reference evidence="8 9" key="1">
    <citation type="journal article" date="2016" name="Nat. Commun.">
        <title>Thousands of microbial genomes shed light on interconnected biogeochemical processes in an aquifer system.</title>
        <authorList>
            <person name="Anantharaman K."/>
            <person name="Brown C.T."/>
            <person name="Hug L.A."/>
            <person name="Sharon I."/>
            <person name="Castelle C.J."/>
            <person name="Probst A.J."/>
            <person name="Thomas B.C."/>
            <person name="Singh A."/>
            <person name="Wilkins M.J."/>
            <person name="Karaoz U."/>
            <person name="Brodie E.L."/>
            <person name="Williams K.H."/>
            <person name="Hubbard S.S."/>
            <person name="Banfield J.F."/>
        </authorList>
    </citation>
    <scope>NUCLEOTIDE SEQUENCE [LARGE SCALE GENOMIC DNA]</scope>
</reference>
<organism evidence="8 9">
    <name type="scientific">Candidatus Nealsonbacteria bacterium RIFOXYB1_FULL_40_15</name>
    <dbReference type="NCBI Taxonomy" id="1801677"/>
    <lineage>
        <taxon>Bacteria</taxon>
        <taxon>Candidatus Nealsoniibacteriota</taxon>
    </lineage>
</organism>
<gene>
    <name evidence="8" type="ORF">A2365_03595</name>
</gene>